<protein>
    <submittedName>
        <fullName evidence="5">Protein FixR</fullName>
    </submittedName>
</protein>
<dbReference type="EMBL" id="NBIV01000305">
    <property type="protein sequence ID" value="PXF40365.1"/>
    <property type="molecule type" value="Genomic_DNA"/>
</dbReference>
<feature type="region of interest" description="Disordered" evidence="4">
    <location>
        <begin position="1"/>
        <end position="53"/>
    </location>
</feature>
<dbReference type="GO" id="GO:0005829">
    <property type="term" value="C:cytosol"/>
    <property type="evidence" value="ECO:0007669"/>
    <property type="project" value="TreeGrafter"/>
</dbReference>
<dbReference type="CDD" id="cd05233">
    <property type="entry name" value="SDR_c"/>
    <property type="match status" value="1"/>
</dbReference>
<dbReference type="PRINTS" id="PR00081">
    <property type="entry name" value="GDHRDH"/>
</dbReference>
<evidence type="ECO:0000256" key="2">
    <source>
        <dbReference type="ARBA" id="ARBA00022857"/>
    </source>
</evidence>
<proteinExistence type="inferred from homology"/>
<dbReference type="PANTHER" id="PTHR43618">
    <property type="entry name" value="7-ALPHA-HYDROXYSTEROID DEHYDROGENASE"/>
    <property type="match status" value="1"/>
</dbReference>
<accession>A0A2V3IE52</accession>
<keyword evidence="6" id="KW-1185">Reference proteome</keyword>
<dbReference type="InterPro" id="IPR036291">
    <property type="entry name" value="NAD(P)-bd_dom_sf"/>
</dbReference>
<dbReference type="InterPro" id="IPR052178">
    <property type="entry name" value="Sec_Metab_Biosynth_SDR"/>
</dbReference>
<reference evidence="5 6" key="1">
    <citation type="journal article" date="2018" name="Mol. Biol. Evol.">
        <title>Analysis of the draft genome of the red seaweed Gracilariopsis chorda provides insights into genome size evolution in Rhodophyta.</title>
        <authorList>
            <person name="Lee J."/>
            <person name="Yang E.C."/>
            <person name="Graf L."/>
            <person name="Yang J.H."/>
            <person name="Qiu H."/>
            <person name="Zel Zion U."/>
            <person name="Chan C.X."/>
            <person name="Stephens T.G."/>
            <person name="Weber A.P.M."/>
            <person name="Boo G.H."/>
            <person name="Boo S.M."/>
            <person name="Kim K.M."/>
            <person name="Shin Y."/>
            <person name="Jung M."/>
            <person name="Lee S.J."/>
            <person name="Yim H.S."/>
            <person name="Lee J.H."/>
            <person name="Bhattacharya D."/>
            <person name="Yoon H.S."/>
        </authorList>
    </citation>
    <scope>NUCLEOTIDE SEQUENCE [LARGE SCALE GENOMIC DNA]</scope>
    <source>
        <strain evidence="5 6">SKKU-2015</strain>
        <tissue evidence="5">Whole body</tissue>
    </source>
</reference>
<dbReference type="Proteomes" id="UP000247409">
    <property type="component" value="Unassembled WGS sequence"/>
</dbReference>
<sequence length="342" mass="36613">MPSNARSLCASPEPTKPVTPPPSSPMHPSTPLYIPTSSLSLHPHPRETPPRRPVLSVVVTGGSTGIGEAIVTLFAEAGHRVLFTYLTRRGNAERLQSRYPHVTATQLDQAQVSSVASFSRTVDDWAGAAGVHILVNNAALGSATVRQYVHQKCQSPNFGKLATEQLPSSAVDMLMRAQNDLALMRVNALGPLWVTDALSDSIRRAADVSGRATIVFIGSVGGGSAAVFPEYCAADLMSKAALTYFSKHLAAQHVRDNIDVMCISPGATETEMFRQSTLATIPDVPAFVDSMPKRRLIQPHEIAKSVFWLSVESPQGVFHGSVLDASMGLAVRPGLQTENDAR</sequence>
<dbReference type="PANTHER" id="PTHR43618:SF8">
    <property type="entry name" value="7ALPHA-HYDROXYSTEROID DEHYDROGENASE"/>
    <property type="match status" value="1"/>
</dbReference>
<name>A0A2V3IE52_9FLOR</name>
<organism evidence="5 6">
    <name type="scientific">Gracilariopsis chorda</name>
    <dbReference type="NCBI Taxonomy" id="448386"/>
    <lineage>
        <taxon>Eukaryota</taxon>
        <taxon>Rhodophyta</taxon>
        <taxon>Florideophyceae</taxon>
        <taxon>Rhodymeniophycidae</taxon>
        <taxon>Gracilariales</taxon>
        <taxon>Gracilariaceae</taxon>
        <taxon>Gracilariopsis</taxon>
    </lineage>
</organism>
<comment type="similarity">
    <text evidence="1">Belongs to the short-chain dehydrogenases/reductases (SDR) family.</text>
</comment>
<evidence type="ECO:0000256" key="4">
    <source>
        <dbReference type="SAM" id="MobiDB-lite"/>
    </source>
</evidence>
<dbReference type="Gene3D" id="3.40.50.720">
    <property type="entry name" value="NAD(P)-binding Rossmann-like Domain"/>
    <property type="match status" value="1"/>
</dbReference>
<dbReference type="Pfam" id="PF00106">
    <property type="entry name" value="adh_short"/>
    <property type="match status" value="1"/>
</dbReference>
<comment type="caution">
    <text evidence="5">The sequence shown here is derived from an EMBL/GenBank/DDBJ whole genome shotgun (WGS) entry which is preliminary data.</text>
</comment>
<evidence type="ECO:0000313" key="5">
    <source>
        <dbReference type="EMBL" id="PXF40365.1"/>
    </source>
</evidence>
<evidence type="ECO:0000313" key="6">
    <source>
        <dbReference type="Proteomes" id="UP000247409"/>
    </source>
</evidence>
<keyword evidence="3" id="KW-0560">Oxidoreductase</keyword>
<dbReference type="SUPFAM" id="SSF51735">
    <property type="entry name" value="NAD(P)-binding Rossmann-fold domains"/>
    <property type="match status" value="1"/>
</dbReference>
<dbReference type="InterPro" id="IPR002347">
    <property type="entry name" value="SDR_fam"/>
</dbReference>
<evidence type="ECO:0000256" key="3">
    <source>
        <dbReference type="ARBA" id="ARBA00023002"/>
    </source>
</evidence>
<dbReference type="STRING" id="448386.A0A2V3IE52"/>
<dbReference type="OrthoDB" id="9876299at2759"/>
<feature type="compositionally biased region" description="Pro residues" evidence="4">
    <location>
        <begin position="14"/>
        <end position="25"/>
    </location>
</feature>
<dbReference type="GO" id="GO:0008709">
    <property type="term" value="F:cholate 7-alpha-dehydrogenase (NAD+) activity"/>
    <property type="evidence" value="ECO:0007669"/>
    <property type="project" value="TreeGrafter"/>
</dbReference>
<gene>
    <name evidence="5" type="ORF">BWQ96_09921</name>
</gene>
<evidence type="ECO:0000256" key="1">
    <source>
        <dbReference type="ARBA" id="ARBA00006484"/>
    </source>
</evidence>
<keyword evidence="2" id="KW-0521">NADP</keyword>
<dbReference type="AlphaFoldDB" id="A0A2V3IE52"/>